<dbReference type="SUPFAM" id="SSF46894">
    <property type="entry name" value="C-terminal effector domain of the bipartite response regulators"/>
    <property type="match status" value="1"/>
</dbReference>
<feature type="region of interest" description="Disordered" evidence="1">
    <location>
        <begin position="1"/>
        <end position="23"/>
    </location>
</feature>
<dbReference type="Gene3D" id="1.10.10.10">
    <property type="entry name" value="Winged helix-like DNA-binding domain superfamily/Winged helix DNA-binding domain"/>
    <property type="match status" value="1"/>
</dbReference>
<dbReference type="OrthoDB" id="7548639at2"/>
<protein>
    <submittedName>
        <fullName evidence="3">Sigma-70, region 4</fullName>
    </submittedName>
</protein>
<evidence type="ECO:0000313" key="4">
    <source>
        <dbReference type="Proteomes" id="UP000318288"/>
    </source>
</evidence>
<dbReference type="Pfam" id="PF08281">
    <property type="entry name" value="Sigma70_r4_2"/>
    <property type="match status" value="1"/>
</dbReference>
<sequence length="269" mass="30821">MTKPVVKIQTPSVPPLQMKKPDGSLYQRPEEVEASLVELYGVTRDDVAQRSTLTDKNDSCFIRSECVLHFVRQNRCGHSPEAFGLLFQSLRQRLLRGLWVPMERLPGETEEEKVSFHKDVRDFALDHFLSMMCSDKAGYDTRLDHFECRFNQCLRADRVDATRKVLRRPKLQSMPDAEADSVVSEFGPEFVSIFQNKTPNSEGIAYRNEIVAAINAMQKDEKQVLQLVAMGYSNVEIARLVNCSDKTVYNRRKRAEAKIAEFVDLGDRK</sequence>
<evidence type="ECO:0000313" key="3">
    <source>
        <dbReference type="EMBL" id="TWU58947.1"/>
    </source>
</evidence>
<dbReference type="GO" id="GO:0003677">
    <property type="term" value="F:DNA binding"/>
    <property type="evidence" value="ECO:0007669"/>
    <property type="project" value="InterPro"/>
</dbReference>
<dbReference type="InterPro" id="IPR000792">
    <property type="entry name" value="Tscrpt_reg_LuxR_C"/>
</dbReference>
<name>A0A5C6FE22_9BACT</name>
<accession>A0A5C6FE22</accession>
<evidence type="ECO:0000256" key="1">
    <source>
        <dbReference type="SAM" id="MobiDB-lite"/>
    </source>
</evidence>
<dbReference type="InterPro" id="IPR016032">
    <property type="entry name" value="Sig_transdc_resp-reg_C-effctor"/>
</dbReference>
<keyword evidence="4" id="KW-1185">Reference proteome</keyword>
<dbReference type="AlphaFoldDB" id="A0A5C6FE22"/>
<gene>
    <name evidence="3" type="ORF">Poly51_17280</name>
</gene>
<proteinExistence type="predicted"/>
<dbReference type="GO" id="GO:0006352">
    <property type="term" value="P:DNA-templated transcription initiation"/>
    <property type="evidence" value="ECO:0007669"/>
    <property type="project" value="InterPro"/>
</dbReference>
<dbReference type="Proteomes" id="UP000318288">
    <property type="component" value="Unassembled WGS sequence"/>
</dbReference>
<reference evidence="3 4" key="1">
    <citation type="submission" date="2019-02" db="EMBL/GenBank/DDBJ databases">
        <title>Deep-cultivation of Planctomycetes and their phenomic and genomic characterization uncovers novel biology.</title>
        <authorList>
            <person name="Wiegand S."/>
            <person name="Jogler M."/>
            <person name="Boedeker C."/>
            <person name="Pinto D."/>
            <person name="Vollmers J."/>
            <person name="Rivas-Marin E."/>
            <person name="Kohn T."/>
            <person name="Peeters S.H."/>
            <person name="Heuer A."/>
            <person name="Rast P."/>
            <person name="Oberbeckmann S."/>
            <person name="Bunk B."/>
            <person name="Jeske O."/>
            <person name="Meyerdierks A."/>
            <person name="Storesund J.E."/>
            <person name="Kallscheuer N."/>
            <person name="Luecker S."/>
            <person name="Lage O.M."/>
            <person name="Pohl T."/>
            <person name="Merkel B.J."/>
            <person name="Hornburger P."/>
            <person name="Mueller R.-W."/>
            <person name="Bruemmer F."/>
            <person name="Labrenz M."/>
            <person name="Spormann A.M."/>
            <person name="Op Den Camp H."/>
            <person name="Overmann J."/>
            <person name="Amann R."/>
            <person name="Jetten M.S.M."/>
            <person name="Mascher T."/>
            <person name="Medema M.H."/>
            <person name="Devos D.P."/>
            <person name="Kaster A.-K."/>
            <person name="Ovreas L."/>
            <person name="Rohde M."/>
            <person name="Galperin M.Y."/>
            <person name="Jogler C."/>
        </authorList>
    </citation>
    <scope>NUCLEOTIDE SEQUENCE [LARGE SCALE GENOMIC DNA]</scope>
    <source>
        <strain evidence="3 4">Poly51</strain>
    </source>
</reference>
<dbReference type="PROSITE" id="PS00622">
    <property type="entry name" value="HTH_LUXR_1"/>
    <property type="match status" value="1"/>
</dbReference>
<comment type="caution">
    <text evidence="3">The sequence shown here is derived from an EMBL/GenBank/DDBJ whole genome shotgun (WGS) entry which is preliminary data.</text>
</comment>
<dbReference type="RefSeq" id="WP_146456193.1">
    <property type="nucleotide sequence ID" value="NZ_SJPW01000002.1"/>
</dbReference>
<dbReference type="PRINTS" id="PR00038">
    <property type="entry name" value="HTHLUXR"/>
</dbReference>
<feature type="domain" description="HTH luxR-type" evidence="2">
    <location>
        <begin position="231"/>
        <end position="258"/>
    </location>
</feature>
<dbReference type="InterPro" id="IPR013249">
    <property type="entry name" value="RNA_pol_sigma70_r4_t2"/>
</dbReference>
<evidence type="ECO:0000259" key="2">
    <source>
        <dbReference type="PROSITE" id="PS00622"/>
    </source>
</evidence>
<dbReference type="InterPro" id="IPR036388">
    <property type="entry name" value="WH-like_DNA-bd_sf"/>
</dbReference>
<dbReference type="EMBL" id="SJPW01000002">
    <property type="protein sequence ID" value="TWU58947.1"/>
    <property type="molecule type" value="Genomic_DNA"/>
</dbReference>
<dbReference type="GO" id="GO:0016987">
    <property type="term" value="F:sigma factor activity"/>
    <property type="evidence" value="ECO:0007669"/>
    <property type="project" value="InterPro"/>
</dbReference>
<organism evidence="3 4">
    <name type="scientific">Rubripirellula tenax</name>
    <dbReference type="NCBI Taxonomy" id="2528015"/>
    <lineage>
        <taxon>Bacteria</taxon>
        <taxon>Pseudomonadati</taxon>
        <taxon>Planctomycetota</taxon>
        <taxon>Planctomycetia</taxon>
        <taxon>Pirellulales</taxon>
        <taxon>Pirellulaceae</taxon>
        <taxon>Rubripirellula</taxon>
    </lineage>
</organism>